<proteinExistence type="predicted"/>
<evidence type="ECO:0000313" key="2">
    <source>
        <dbReference type="Proteomes" id="UP001550348"/>
    </source>
</evidence>
<name>A0ABV2VVZ3_9ACTN</name>
<dbReference type="Proteomes" id="UP001550348">
    <property type="component" value="Unassembled WGS sequence"/>
</dbReference>
<dbReference type="EMBL" id="JBEXRX010000269">
    <property type="protein sequence ID" value="MEU0156961.1"/>
    <property type="molecule type" value="Genomic_DNA"/>
</dbReference>
<protein>
    <submittedName>
        <fullName evidence="1">Uncharacterized protein</fullName>
    </submittedName>
</protein>
<gene>
    <name evidence="1" type="ORF">ABZ071_34885</name>
</gene>
<organism evidence="1 2">
    <name type="scientific">Micromonospora fulviviridis</name>
    <dbReference type="NCBI Taxonomy" id="47860"/>
    <lineage>
        <taxon>Bacteria</taxon>
        <taxon>Bacillati</taxon>
        <taxon>Actinomycetota</taxon>
        <taxon>Actinomycetes</taxon>
        <taxon>Micromonosporales</taxon>
        <taxon>Micromonosporaceae</taxon>
        <taxon>Micromonospora</taxon>
    </lineage>
</organism>
<evidence type="ECO:0000313" key="1">
    <source>
        <dbReference type="EMBL" id="MEU0156961.1"/>
    </source>
</evidence>
<comment type="caution">
    <text evidence="1">The sequence shown here is derived from an EMBL/GenBank/DDBJ whole genome shotgun (WGS) entry which is preliminary data.</text>
</comment>
<reference evidence="1 2" key="1">
    <citation type="submission" date="2024-06" db="EMBL/GenBank/DDBJ databases">
        <title>The Natural Products Discovery Center: Release of the First 8490 Sequenced Strains for Exploring Actinobacteria Biosynthetic Diversity.</title>
        <authorList>
            <person name="Kalkreuter E."/>
            <person name="Kautsar S.A."/>
            <person name="Yang D."/>
            <person name="Bader C.D."/>
            <person name="Teijaro C.N."/>
            <person name="Fluegel L."/>
            <person name="Davis C.M."/>
            <person name="Simpson J.R."/>
            <person name="Lauterbach L."/>
            <person name="Steele A.D."/>
            <person name="Gui C."/>
            <person name="Meng S."/>
            <person name="Li G."/>
            <person name="Viehrig K."/>
            <person name="Ye F."/>
            <person name="Su P."/>
            <person name="Kiefer A.F."/>
            <person name="Nichols A."/>
            <person name="Cepeda A.J."/>
            <person name="Yan W."/>
            <person name="Fan B."/>
            <person name="Jiang Y."/>
            <person name="Adhikari A."/>
            <person name="Zheng C.-J."/>
            <person name="Schuster L."/>
            <person name="Cowan T.M."/>
            <person name="Smanski M.J."/>
            <person name="Chevrette M.G."/>
            <person name="De Carvalho L.P.S."/>
            <person name="Shen B."/>
        </authorList>
    </citation>
    <scope>NUCLEOTIDE SEQUENCE [LARGE SCALE GENOMIC DNA]</scope>
    <source>
        <strain evidence="1 2">NPDC006286</strain>
    </source>
</reference>
<dbReference type="RefSeq" id="WP_355668431.1">
    <property type="nucleotide sequence ID" value="NZ_JBEXRX010000269.1"/>
</dbReference>
<accession>A0ABV2VVZ3</accession>
<sequence length="137" mass="15396">MRSERDRRAALVEIDALVAVWLGMSAEALVAAYRGRFPVLQKYESVIWFDADGRKLAGNPRTIGQRQTKETWAQFEAYQNDKSEPKTVAPPEGFTPPFYKADRVAEMTAAHAVFQARLDAAIARGEWDPVTRKAAKQ</sequence>
<keyword evidence="2" id="KW-1185">Reference proteome</keyword>